<name>A0ACC2NX62_9HYME</name>
<sequence length="267" mass="29962">MNIHTKTAVELRNLRDRVASWRDRGNDIQAIIRWAAKSKAEKDSQNIPRVLFTSEDLPNDLVFFKCKILHICGSIEKAQLKLNCMVNSATNGSVHQQVNPGPPNLFLAPNEHDLNSVVVHLTRMNSSGFPHPVGGVAISVSQSQLQPSTVISLSPQFSNSDYIPQKVVNNEEIIFDNYSYAATDPENFNQIDSDVTPRDISIIQLLKQQLSADISNMLTRPINLENAVANMERKLDNYGTRNLDLAKQVQNLTRVVKKTKNVPIYLF</sequence>
<protein>
    <submittedName>
        <fullName evidence="1">Uncharacterized protein</fullName>
    </submittedName>
</protein>
<keyword evidence="2" id="KW-1185">Reference proteome</keyword>
<proteinExistence type="predicted"/>
<dbReference type="Proteomes" id="UP001239111">
    <property type="component" value="Chromosome 2"/>
</dbReference>
<dbReference type="EMBL" id="CM056742">
    <property type="protein sequence ID" value="KAJ8675453.1"/>
    <property type="molecule type" value="Genomic_DNA"/>
</dbReference>
<reference evidence="1" key="1">
    <citation type="submission" date="2023-04" db="EMBL/GenBank/DDBJ databases">
        <title>A chromosome-level genome assembly of the parasitoid wasp Eretmocerus hayati.</title>
        <authorList>
            <person name="Zhong Y."/>
            <person name="Liu S."/>
            <person name="Liu Y."/>
        </authorList>
    </citation>
    <scope>NUCLEOTIDE SEQUENCE</scope>
    <source>
        <strain evidence="1">ZJU_SS_LIU_2023</strain>
    </source>
</reference>
<evidence type="ECO:0000313" key="2">
    <source>
        <dbReference type="Proteomes" id="UP001239111"/>
    </source>
</evidence>
<gene>
    <name evidence="1" type="ORF">QAD02_011239</name>
</gene>
<organism evidence="1 2">
    <name type="scientific">Eretmocerus hayati</name>
    <dbReference type="NCBI Taxonomy" id="131215"/>
    <lineage>
        <taxon>Eukaryota</taxon>
        <taxon>Metazoa</taxon>
        <taxon>Ecdysozoa</taxon>
        <taxon>Arthropoda</taxon>
        <taxon>Hexapoda</taxon>
        <taxon>Insecta</taxon>
        <taxon>Pterygota</taxon>
        <taxon>Neoptera</taxon>
        <taxon>Endopterygota</taxon>
        <taxon>Hymenoptera</taxon>
        <taxon>Apocrita</taxon>
        <taxon>Proctotrupomorpha</taxon>
        <taxon>Chalcidoidea</taxon>
        <taxon>Aphelinidae</taxon>
        <taxon>Aphelininae</taxon>
        <taxon>Eretmocerus</taxon>
    </lineage>
</organism>
<accession>A0ACC2NX62</accession>
<evidence type="ECO:0000313" key="1">
    <source>
        <dbReference type="EMBL" id="KAJ8675453.1"/>
    </source>
</evidence>
<comment type="caution">
    <text evidence="1">The sequence shown here is derived from an EMBL/GenBank/DDBJ whole genome shotgun (WGS) entry which is preliminary data.</text>
</comment>